<dbReference type="OrthoDB" id="10097643at2759"/>
<dbReference type="EMBL" id="CAJNOM010000313">
    <property type="protein sequence ID" value="CAF1348270.1"/>
    <property type="molecule type" value="Genomic_DNA"/>
</dbReference>
<dbReference type="Proteomes" id="UP000663832">
    <property type="component" value="Unassembled WGS sequence"/>
</dbReference>
<accession>A0A815GGK5</accession>
<evidence type="ECO:0000313" key="2">
    <source>
        <dbReference type="EMBL" id="CAF1339430.1"/>
    </source>
</evidence>
<dbReference type="Gene3D" id="1.25.40.880">
    <property type="entry name" value="Alkyl sulfatase, dimerisation domain"/>
    <property type="match status" value="1"/>
</dbReference>
<proteinExistence type="predicted"/>
<keyword evidence="4" id="KW-1185">Reference proteome</keyword>
<sequence length="128" mass="15086">MKIHSKTFKILDKTMNLVQPITFQRAARQFGTYLNKQTDLMRSFHVEYLIPLYTKSIVGKNEIYQTIRFINKGLTPDEIIGNKLIQLPPRLKQNPYLQEFYVFIGVYMQYLDWFSGKTSTLNLDSPKT</sequence>
<name>A0A815GGK5_9BILA</name>
<dbReference type="EMBL" id="CAJNOI010000123">
    <property type="protein sequence ID" value="CAF1096122.1"/>
    <property type="molecule type" value="Genomic_DNA"/>
</dbReference>
<protein>
    <submittedName>
        <fullName evidence="2">Uncharacterized protein</fullName>
    </submittedName>
</protein>
<comment type="caution">
    <text evidence="2">The sequence shown here is derived from an EMBL/GenBank/DDBJ whole genome shotgun (WGS) entry which is preliminary data.</text>
</comment>
<organism evidence="2 4">
    <name type="scientific">Adineta steineri</name>
    <dbReference type="NCBI Taxonomy" id="433720"/>
    <lineage>
        <taxon>Eukaryota</taxon>
        <taxon>Metazoa</taxon>
        <taxon>Spiralia</taxon>
        <taxon>Gnathifera</taxon>
        <taxon>Rotifera</taxon>
        <taxon>Eurotatoria</taxon>
        <taxon>Bdelloidea</taxon>
        <taxon>Adinetida</taxon>
        <taxon>Adinetidae</taxon>
        <taxon>Adineta</taxon>
    </lineage>
</organism>
<evidence type="ECO:0000313" key="1">
    <source>
        <dbReference type="EMBL" id="CAF1096122.1"/>
    </source>
</evidence>
<dbReference type="InterPro" id="IPR038536">
    <property type="entry name" value="Alkyl/aryl-sulf_dimr_sf"/>
</dbReference>
<dbReference type="Proteomes" id="UP000663877">
    <property type="component" value="Unassembled WGS sequence"/>
</dbReference>
<gene>
    <name evidence="1" type="ORF">BJG266_LOCUS21086</name>
    <name evidence="2" type="ORF">QVE165_LOCUS33354</name>
    <name evidence="3" type="ORF">QVE165_LOCUS33835</name>
</gene>
<dbReference type="EMBL" id="CAJNOM010000304">
    <property type="protein sequence ID" value="CAF1339430.1"/>
    <property type="molecule type" value="Genomic_DNA"/>
</dbReference>
<reference evidence="2" key="1">
    <citation type="submission" date="2021-02" db="EMBL/GenBank/DDBJ databases">
        <authorList>
            <person name="Nowell W R."/>
        </authorList>
    </citation>
    <scope>NUCLEOTIDE SEQUENCE</scope>
</reference>
<evidence type="ECO:0000313" key="3">
    <source>
        <dbReference type="EMBL" id="CAF1348270.1"/>
    </source>
</evidence>
<dbReference type="AlphaFoldDB" id="A0A815GGK5"/>
<evidence type="ECO:0000313" key="4">
    <source>
        <dbReference type="Proteomes" id="UP000663832"/>
    </source>
</evidence>